<evidence type="ECO:0000313" key="4">
    <source>
        <dbReference type="Proteomes" id="UP000570010"/>
    </source>
</evidence>
<keyword evidence="3" id="KW-1185">Reference proteome</keyword>
<comment type="caution">
    <text evidence="2">The sequence shown here is derived from an EMBL/GenBank/DDBJ whole genome shotgun (WGS) entry which is preliminary data.</text>
</comment>
<dbReference type="EMBL" id="JAAIWN010000109">
    <property type="protein sequence ID" value="NEY83219.1"/>
    <property type="molecule type" value="Genomic_DNA"/>
</dbReference>
<reference evidence="1 4" key="2">
    <citation type="submission" date="2020-07" db="EMBL/GenBank/DDBJ databases">
        <authorList>
            <person name="Feng H."/>
        </authorList>
    </citation>
    <scope>NUCLEOTIDE SEQUENCE [LARGE SCALE GENOMIC DNA]</scope>
    <source>
        <strain evidence="4">s-12</strain>
        <strain evidence="1">S-12</strain>
    </source>
</reference>
<protein>
    <submittedName>
        <fullName evidence="2">Uncharacterized protein</fullName>
    </submittedName>
</protein>
<name>A0A6B3VYR6_9BACI</name>
<dbReference type="Proteomes" id="UP000570010">
    <property type="component" value="Unassembled WGS sequence"/>
</dbReference>
<dbReference type="AlphaFoldDB" id="A0A6B3VYR6"/>
<accession>A0A6B3VYR6</accession>
<proteinExistence type="predicted"/>
<evidence type="ECO:0000313" key="1">
    <source>
        <dbReference type="EMBL" id="MBA4538859.1"/>
    </source>
</evidence>
<evidence type="ECO:0000313" key="3">
    <source>
        <dbReference type="Proteomes" id="UP000472971"/>
    </source>
</evidence>
<sequence length="230" mass="25864">MPAYATGVVGTRGVRLAEEQIYRISGGKVSGGVGGTGKKASEVGVSAFGEMSLRDAKRYNQFWDDVVSGKSVNQRMGLDDMNLKTVGKQPYKFSQYDPDPAKKVWGSGKNSHLTEWNQIIGKLKKDGVEVVMKENGTMGYSPKTDFRAPQLNIDNNASFSALMHEQQHYLDDLADGFRGMETLFDEQFRIRTEFNAYMREIKLAEEAGNKELARKLYENFLRERNNILGK</sequence>
<evidence type="ECO:0000313" key="2">
    <source>
        <dbReference type="EMBL" id="NEY83219.1"/>
    </source>
</evidence>
<organism evidence="2 3">
    <name type="scientific">Bacillus aquiflavi</name>
    <dbReference type="NCBI Taxonomy" id="2672567"/>
    <lineage>
        <taxon>Bacteria</taxon>
        <taxon>Bacillati</taxon>
        <taxon>Bacillota</taxon>
        <taxon>Bacilli</taxon>
        <taxon>Bacillales</taxon>
        <taxon>Bacillaceae</taxon>
        <taxon>Bacillus</taxon>
    </lineage>
</organism>
<reference evidence="2 3" key="1">
    <citation type="submission" date="2020-02" db="EMBL/GenBank/DDBJ databases">
        <title>Bacillus aquiflavi sp. nov., isolated from yellow water of strong flavor Chinese baijiu in Yibin region of China.</title>
        <authorList>
            <person name="Xie J."/>
        </authorList>
    </citation>
    <scope>NUCLEOTIDE SEQUENCE [LARGE SCALE GENOMIC DNA]</scope>
    <source>
        <strain evidence="2 3">3H-10</strain>
    </source>
</reference>
<dbReference type="EMBL" id="JACEIO010000104">
    <property type="protein sequence ID" value="MBA4538859.1"/>
    <property type="molecule type" value="Genomic_DNA"/>
</dbReference>
<gene>
    <name evidence="2" type="ORF">G4D64_17565</name>
    <name evidence="1" type="ORF">H1Z61_17605</name>
</gene>
<dbReference type="Proteomes" id="UP000472971">
    <property type="component" value="Unassembled WGS sequence"/>
</dbReference>